<proteinExistence type="predicted"/>
<dbReference type="EMBL" id="JARIHO010000007">
    <property type="protein sequence ID" value="KAJ7358562.1"/>
    <property type="molecule type" value="Genomic_DNA"/>
</dbReference>
<name>A0AAD7AH86_9AGAR</name>
<evidence type="ECO:0000313" key="1">
    <source>
        <dbReference type="EMBL" id="KAJ7358562.1"/>
    </source>
</evidence>
<accession>A0AAD7AH86</accession>
<evidence type="ECO:0000313" key="2">
    <source>
        <dbReference type="Proteomes" id="UP001218218"/>
    </source>
</evidence>
<keyword evidence="2" id="KW-1185">Reference proteome</keyword>
<dbReference type="AlphaFoldDB" id="A0AAD7AH86"/>
<protein>
    <submittedName>
        <fullName evidence="1">Uncharacterized protein</fullName>
    </submittedName>
</protein>
<gene>
    <name evidence="1" type="ORF">DFH08DRAFT_686975</name>
</gene>
<dbReference type="Proteomes" id="UP001218218">
    <property type="component" value="Unassembled WGS sequence"/>
</dbReference>
<reference evidence="1" key="1">
    <citation type="submission" date="2023-03" db="EMBL/GenBank/DDBJ databases">
        <title>Massive genome expansion in bonnet fungi (Mycena s.s.) driven by repeated elements and novel gene families across ecological guilds.</title>
        <authorList>
            <consortium name="Lawrence Berkeley National Laboratory"/>
            <person name="Harder C.B."/>
            <person name="Miyauchi S."/>
            <person name="Viragh M."/>
            <person name="Kuo A."/>
            <person name="Thoen E."/>
            <person name="Andreopoulos B."/>
            <person name="Lu D."/>
            <person name="Skrede I."/>
            <person name="Drula E."/>
            <person name="Henrissat B."/>
            <person name="Morin E."/>
            <person name="Kohler A."/>
            <person name="Barry K."/>
            <person name="LaButti K."/>
            <person name="Morin E."/>
            <person name="Salamov A."/>
            <person name="Lipzen A."/>
            <person name="Mereny Z."/>
            <person name="Hegedus B."/>
            <person name="Baldrian P."/>
            <person name="Stursova M."/>
            <person name="Weitz H."/>
            <person name="Taylor A."/>
            <person name="Grigoriev I.V."/>
            <person name="Nagy L.G."/>
            <person name="Martin F."/>
            <person name="Kauserud H."/>
        </authorList>
    </citation>
    <scope>NUCLEOTIDE SEQUENCE</scope>
    <source>
        <strain evidence="1">CBHHK002</strain>
    </source>
</reference>
<sequence>MGTDWKEVVDSWWTLEELWKFATSTKSHPTKNWPAAVGVWVKNTRKGIPDIGTPEVMEKEWWAWWKGINPGWRLLGGELQQDGDGSWLVLRCPGQNGFLNIIACLQWWFASMETPSEGWRRAVLDVKWVLGKMIEAYVFLLFYYKECQANQGLKGISTRNKHEHG</sequence>
<organism evidence="1 2">
    <name type="scientific">Mycena albidolilacea</name>
    <dbReference type="NCBI Taxonomy" id="1033008"/>
    <lineage>
        <taxon>Eukaryota</taxon>
        <taxon>Fungi</taxon>
        <taxon>Dikarya</taxon>
        <taxon>Basidiomycota</taxon>
        <taxon>Agaricomycotina</taxon>
        <taxon>Agaricomycetes</taxon>
        <taxon>Agaricomycetidae</taxon>
        <taxon>Agaricales</taxon>
        <taxon>Marasmiineae</taxon>
        <taxon>Mycenaceae</taxon>
        <taxon>Mycena</taxon>
    </lineage>
</organism>
<comment type="caution">
    <text evidence="1">The sequence shown here is derived from an EMBL/GenBank/DDBJ whole genome shotgun (WGS) entry which is preliminary data.</text>
</comment>